<dbReference type="KEGG" id="rsz:130512645"/>
<dbReference type="GO" id="GO:0004523">
    <property type="term" value="F:RNA-DNA hybrid ribonuclease activity"/>
    <property type="evidence" value="ECO:0007669"/>
    <property type="project" value="InterPro"/>
</dbReference>
<feature type="region of interest" description="Disordered" evidence="1">
    <location>
        <begin position="1"/>
        <end position="20"/>
    </location>
</feature>
<dbReference type="InterPro" id="IPR036397">
    <property type="entry name" value="RNaseH_sf"/>
</dbReference>
<dbReference type="InterPro" id="IPR044730">
    <property type="entry name" value="RNase_H-like_dom_plant"/>
</dbReference>
<dbReference type="SUPFAM" id="SSF53098">
    <property type="entry name" value="Ribonuclease H-like"/>
    <property type="match status" value="1"/>
</dbReference>
<dbReference type="Proteomes" id="UP000504610">
    <property type="component" value="Chromosome 5"/>
</dbReference>
<dbReference type="Pfam" id="PF13456">
    <property type="entry name" value="RVT_3"/>
    <property type="match status" value="1"/>
</dbReference>
<name>A0A9W3DT08_RAPSA</name>
<dbReference type="PANTHER" id="PTHR47074">
    <property type="entry name" value="BNAC02G40300D PROTEIN"/>
    <property type="match status" value="1"/>
</dbReference>
<reference evidence="4" key="2">
    <citation type="submission" date="2025-08" db="UniProtKB">
        <authorList>
            <consortium name="RefSeq"/>
        </authorList>
    </citation>
    <scope>IDENTIFICATION</scope>
    <source>
        <tissue evidence="4">Leaf</tissue>
    </source>
</reference>
<protein>
    <submittedName>
        <fullName evidence="4">Uncharacterized protein LOC130512645</fullName>
    </submittedName>
</protein>
<dbReference type="PANTHER" id="PTHR47074:SF11">
    <property type="entry name" value="REVERSE TRANSCRIPTASE-LIKE PROTEIN"/>
    <property type="match status" value="1"/>
</dbReference>
<dbReference type="RefSeq" id="XP_056866816.1">
    <property type="nucleotide sequence ID" value="XM_057010836.1"/>
</dbReference>
<dbReference type="OrthoDB" id="1712133at2759"/>
<sequence>MAKEWTNAQDKPQKTQTKIPSRTIVPENCDSLQSDAAWRASTQLAGFGWIIKTEATSVARFSTGDVVSSALIAEAMAMRHAVRESSILGCRRMVCESDSTQLIKALNGSDAPLEIYGIVADILDLSSLFEVIVFVWIPREKNSTADGLAKTGSCCR</sequence>
<dbReference type="GeneID" id="130512645"/>
<evidence type="ECO:0000313" key="3">
    <source>
        <dbReference type="Proteomes" id="UP000504610"/>
    </source>
</evidence>
<evidence type="ECO:0000256" key="1">
    <source>
        <dbReference type="SAM" id="MobiDB-lite"/>
    </source>
</evidence>
<dbReference type="InterPro" id="IPR002156">
    <property type="entry name" value="RNaseH_domain"/>
</dbReference>
<dbReference type="InterPro" id="IPR012337">
    <property type="entry name" value="RNaseH-like_sf"/>
</dbReference>
<reference evidence="3" key="1">
    <citation type="journal article" date="2019" name="Database">
        <title>The radish genome database (RadishGD): an integrated information resource for radish genomics.</title>
        <authorList>
            <person name="Yu H.J."/>
            <person name="Baek S."/>
            <person name="Lee Y.J."/>
            <person name="Cho A."/>
            <person name="Mun J.H."/>
        </authorList>
    </citation>
    <scope>NUCLEOTIDE SEQUENCE [LARGE SCALE GENOMIC DNA]</scope>
    <source>
        <strain evidence="3">cv. WK10039</strain>
    </source>
</reference>
<accession>A0A9W3DT08</accession>
<organism evidence="3 4">
    <name type="scientific">Raphanus sativus</name>
    <name type="common">Radish</name>
    <name type="synonym">Raphanus raphanistrum var. sativus</name>
    <dbReference type="NCBI Taxonomy" id="3726"/>
    <lineage>
        <taxon>Eukaryota</taxon>
        <taxon>Viridiplantae</taxon>
        <taxon>Streptophyta</taxon>
        <taxon>Embryophyta</taxon>
        <taxon>Tracheophyta</taxon>
        <taxon>Spermatophyta</taxon>
        <taxon>Magnoliopsida</taxon>
        <taxon>eudicotyledons</taxon>
        <taxon>Gunneridae</taxon>
        <taxon>Pentapetalae</taxon>
        <taxon>rosids</taxon>
        <taxon>malvids</taxon>
        <taxon>Brassicales</taxon>
        <taxon>Brassicaceae</taxon>
        <taxon>Brassiceae</taxon>
        <taxon>Raphanus</taxon>
    </lineage>
</organism>
<dbReference type="InterPro" id="IPR052929">
    <property type="entry name" value="RNase_H-like_EbsB-rel"/>
</dbReference>
<evidence type="ECO:0000259" key="2">
    <source>
        <dbReference type="Pfam" id="PF13456"/>
    </source>
</evidence>
<proteinExistence type="predicted"/>
<keyword evidence="3" id="KW-1185">Reference proteome</keyword>
<gene>
    <name evidence="4" type="primary">LOC130512645</name>
</gene>
<dbReference type="Gene3D" id="3.30.420.10">
    <property type="entry name" value="Ribonuclease H-like superfamily/Ribonuclease H"/>
    <property type="match status" value="1"/>
</dbReference>
<dbReference type="GO" id="GO:0003676">
    <property type="term" value="F:nucleic acid binding"/>
    <property type="evidence" value="ECO:0007669"/>
    <property type="project" value="InterPro"/>
</dbReference>
<dbReference type="AlphaFoldDB" id="A0A9W3DT08"/>
<feature type="domain" description="RNase H type-1" evidence="2">
    <location>
        <begin position="34"/>
        <end position="151"/>
    </location>
</feature>
<dbReference type="CDD" id="cd06222">
    <property type="entry name" value="RNase_H_like"/>
    <property type="match status" value="1"/>
</dbReference>
<evidence type="ECO:0000313" key="4">
    <source>
        <dbReference type="RefSeq" id="XP_056866816.1"/>
    </source>
</evidence>